<proteinExistence type="predicted"/>
<keyword evidence="1" id="KW-1133">Transmembrane helix</keyword>
<dbReference type="AlphaFoldDB" id="A0A1R4H174"/>
<feature type="transmembrane region" description="Helical" evidence="1">
    <location>
        <begin position="64"/>
        <end position="84"/>
    </location>
</feature>
<keyword evidence="1" id="KW-0812">Transmembrane</keyword>
<sequence length="170" mass="19550">MLYPFTVYFGIRYLEPWKIAGILAALLGIRLIASYSVKHWSSPLLLVGMVYFSFAIWSNEILTLRFYPAIANAAMLLLFSWTLFSPPSLIERLARIQHPDLPPEGVIYTRRVTQIWCGFFIINGSLALMTALWSSIEIWSLYNGLIAYLLMGILFVGEYIVRIKTQKHVR</sequence>
<evidence type="ECO:0000256" key="1">
    <source>
        <dbReference type="SAM" id="Phobius"/>
    </source>
</evidence>
<name>A0A1R4H174_9GAMM</name>
<feature type="transmembrane region" description="Helical" evidence="1">
    <location>
        <begin position="115"/>
        <end position="136"/>
    </location>
</feature>
<feature type="transmembrane region" description="Helical" evidence="1">
    <location>
        <begin position="16"/>
        <end position="33"/>
    </location>
</feature>
<keyword evidence="1" id="KW-0472">Membrane</keyword>
<dbReference type="Proteomes" id="UP000195442">
    <property type="component" value="Unassembled WGS sequence"/>
</dbReference>
<feature type="transmembrane region" description="Helical" evidence="1">
    <location>
        <begin position="142"/>
        <end position="161"/>
    </location>
</feature>
<reference evidence="3" key="1">
    <citation type="submission" date="2017-02" db="EMBL/GenBank/DDBJ databases">
        <authorList>
            <person name="Daims H."/>
        </authorList>
    </citation>
    <scope>NUCLEOTIDE SEQUENCE [LARGE SCALE GENOMIC DNA]</scope>
</reference>
<evidence type="ECO:0008006" key="4">
    <source>
        <dbReference type="Google" id="ProtNLM"/>
    </source>
</evidence>
<feature type="transmembrane region" description="Helical" evidence="1">
    <location>
        <begin position="40"/>
        <end position="58"/>
    </location>
</feature>
<accession>A0A1R4H174</accession>
<protein>
    <recommendedName>
        <fullName evidence="4">DNA gyrase subunit B</fullName>
    </recommendedName>
</protein>
<evidence type="ECO:0000313" key="3">
    <source>
        <dbReference type="Proteomes" id="UP000195442"/>
    </source>
</evidence>
<evidence type="ECO:0000313" key="2">
    <source>
        <dbReference type="EMBL" id="SJM89952.1"/>
    </source>
</evidence>
<dbReference type="EMBL" id="FUKJ01000045">
    <property type="protein sequence ID" value="SJM89952.1"/>
    <property type="molecule type" value="Genomic_DNA"/>
</dbReference>
<organism evidence="2 3">
    <name type="scientific">Crenothrix polyspora</name>
    <dbReference type="NCBI Taxonomy" id="360316"/>
    <lineage>
        <taxon>Bacteria</taxon>
        <taxon>Pseudomonadati</taxon>
        <taxon>Pseudomonadota</taxon>
        <taxon>Gammaproteobacteria</taxon>
        <taxon>Methylococcales</taxon>
        <taxon>Crenotrichaceae</taxon>
        <taxon>Crenothrix</taxon>
    </lineage>
</organism>
<keyword evidence="3" id="KW-1185">Reference proteome</keyword>
<gene>
    <name evidence="2" type="ORF">CRENPOLYSF2_1390043</name>
</gene>